<comment type="caution">
    <text evidence="1">The sequence shown here is derived from an EMBL/GenBank/DDBJ whole genome shotgun (WGS) entry which is preliminary data.</text>
</comment>
<dbReference type="AlphaFoldDB" id="A0A1J5RAE1"/>
<accession>A0A1J5RAE1</accession>
<organism evidence="1">
    <name type="scientific">mine drainage metagenome</name>
    <dbReference type="NCBI Taxonomy" id="410659"/>
    <lineage>
        <taxon>unclassified sequences</taxon>
        <taxon>metagenomes</taxon>
        <taxon>ecological metagenomes</taxon>
    </lineage>
</organism>
<sequence>MDGALDQRRLAVSGDDLHPGRQRGLDGANLVLDVPDDGIGVRALVHHHDATDHRALAVEVGGAVGKLRTELDAGDVFERQRYAVACRQRSVLQILERADIPRGTHHITRLSHVDHRSAGLAIGRSDRGFHLRQGDVVGKEGLRVDHHLVFLDQTADGGDLRHARNALQLILEKPVLQGGELTQVPRAAGIGQGVLINPVHPRAVRPQRRADAWRQFGLHLTEILEDKVARLIDVGAILEDDVDKGVAEHRIAAHRARARHRLQGGLQRIGHLILDDLRRLPGVGGFDDDLGGRDIGDSLQRCVEYRQDACGQQQQGTDDGQGAVLEAPLHESPNHGTLLQGPYSCRSSIRRMSAPPGWFAEYWRAVCPAWHLRWTQGQGRYCHPACAP</sequence>
<evidence type="ECO:0000313" key="1">
    <source>
        <dbReference type="EMBL" id="OIQ89007.1"/>
    </source>
</evidence>
<protein>
    <submittedName>
        <fullName evidence="1">Uncharacterized protein</fullName>
    </submittedName>
</protein>
<gene>
    <name evidence="1" type="ORF">GALL_291300</name>
</gene>
<name>A0A1J5RAE1_9ZZZZ</name>
<proteinExistence type="predicted"/>
<reference evidence="1" key="1">
    <citation type="submission" date="2016-10" db="EMBL/GenBank/DDBJ databases">
        <title>Sequence of Gallionella enrichment culture.</title>
        <authorList>
            <person name="Poehlein A."/>
            <person name="Muehling M."/>
            <person name="Daniel R."/>
        </authorList>
    </citation>
    <scope>NUCLEOTIDE SEQUENCE</scope>
</reference>
<dbReference type="EMBL" id="MLJW01000349">
    <property type="protein sequence ID" value="OIQ89007.1"/>
    <property type="molecule type" value="Genomic_DNA"/>
</dbReference>